<comment type="caution">
    <text evidence="1">The sequence shown here is derived from an EMBL/GenBank/DDBJ whole genome shotgun (WGS) entry which is preliminary data.</text>
</comment>
<name>N6YZP0_THASP</name>
<proteinExistence type="predicted"/>
<dbReference type="GO" id="GO:0006777">
    <property type="term" value="P:Mo-molybdopterin cofactor biosynthetic process"/>
    <property type="evidence" value="ECO:0007669"/>
    <property type="project" value="InterPro"/>
</dbReference>
<accession>N6YZP0</accession>
<reference evidence="1 2" key="1">
    <citation type="submission" date="2012-09" db="EMBL/GenBank/DDBJ databases">
        <title>Draft Genome Sequences of 6 Strains from Genus Thauera.</title>
        <authorList>
            <person name="Liu B."/>
            <person name="Shapleigh J.P."/>
            <person name="Frostegard A.H."/>
        </authorList>
    </citation>
    <scope>NUCLEOTIDE SEQUENCE [LARGE SCALE GENOMIC DNA]</scope>
    <source>
        <strain evidence="1 2">S2</strain>
    </source>
</reference>
<gene>
    <name evidence="1" type="ORF">C665_03726</name>
</gene>
<dbReference type="Gene3D" id="3.30.70.640">
    <property type="entry name" value="Molybdopterin cofactor biosynthesis C (MoaC) domain"/>
    <property type="match status" value="1"/>
</dbReference>
<dbReference type="EMBL" id="AMXD01000012">
    <property type="protein sequence ID" value="ENO87837.1"/>
    <property type="molecule type" value="Genomic_DNA"/>
</dbReference>
<dbReference type="AlphaFoldDB" id="N6YZP0"/>
<sequence>MCKAVDRGMRMEGIQLMEKLGGKSGHWKA</sequence>
<dbReference type="InterPro" id="IPR036522">
    <property type="entry name" value="MoaC_sf"/>
</dbReference>
<protein>
    <submittedName>
        <fullName evidence="1">Molybdenum cofactor biosynthesis protein C</fullName>
    </submittedName>
</protein>
<evidence type="ECO:0000313" key="1">
    <source>
        <dbReference type="EMBL" id="ENO87837.1"/>
    </source>
</evidence>
<dbReference type="Proteomes" id="UP000013042">
    <property type="component" value="Unassembled WGS sequence"/>
</dbReference>
<organism evidence="1 2">
    <name type="scientific">Thauera aminoaromatica S2</name>
    <dbReference type="NCBI Taxonomy" id="1234381"/>
    <lineage>
        <taxon>Bacteria</taxon>
        <taxon>Pseudomonadati</taxon>
        <taxon>Pseudomonadota</taxon>
        <taxon>Betaproteobacteria</taxon>
        <taxon>Rhodocyclales</taxon>
        <taxon>Zoogloeaceae</taxon>
        <taxon>Thauera</taxon>
    </lineage>
</organism>
<dbReference type="SUPFAM" id="SSF55040">
    <property type="entry name" value="Molybdenum cofactor biosynthesis protein C, MoaC"/>
    <property type="match status" value="1"/>
</dbReference>
<evidence type="ECO:0000313" key="2">
    <source>
        <dbReference type="Proteomes" id="UP000013042"/>
    </source>
</evidence>